<proteinExistence type="predicted"/>
<dbReference type="Proteomes" id="UP000033934">
    <property type="component" value="Unassembled WGS sequence"/>
</dbReference>
<evidence type="ECO:0000259" key="1">
    <source>
        <dbReference type="Pfam" id="PF00535"/>
    </source>
</evidence>
<keyword evidence="2" id="KW-0808">Transferase</keyword>
<name>A0A0G0L7N0_9BACT</name>
<evidence type="ECO:0000313" key="2">
    <source>
        <dbReference type="EMBL" id="KKQ87012.1"/>
    </source>
</evidence>
<gene>
    <name evidence="2" type="ORF">UT11_C0058G0008</name>
</gene>
<evidence type="ECO:0000313" key="3">
    <source>
        <dbReference type="Proteomes" id="UP000033934"/>
    </source>
</evidence>
<dbReference type="EMBL" id="LBVO01000058">
    <property type="protein sequence ID" value="KKQ87012.1"/>
    <property type="molecule type" value="Genomic_DNA"/>
</dbReference>
<organism evidence="2 3">
    <name type="scientific">Berkelbacteria bacterium GW2011_GWA2_38_9</name>
    <dbReference type="NCBI Taxonomy" id="1618334"/>
    <lineage>
        <taxon>Bacteria</taxon>
        <taxon>Candidatus Berkelbacteria</taxon>
    </lineage>
</organism>
<sequence length="85" mass="9440">MNKHEISFCFPAYNEEANIKQTILEAAKVGQGLFSDYEIVVTDDGSKDKTAQIVADLIKTNPKIKLIRQENKGYGGSVWTALTYA</sequence>
<dbReference type="AlphaFoldDB" id="A0A0G0L7N0"/>
<dbReference type="Pfam" id="PF00535">
    <property type="entry name" value="Glycos_transf_2"/>
    <property type="match status" value="1"/>
</dbReference>
<dbReference type="InterPro" id="IPR001173">
    <property type="entry name" value="Glyco_trans_2-like"/>
</dbReference>
<dbReference type="Gene3D" id="3.90.550.10">
    <property type="entry name" value="Spore Coat Polysaccharide Biosynthesis Protein SpsA, Chain A"/>
    <property type="match status" value="1"/>
</dbReference>
<dbReference type="InterPro" id="IPR029044">
    <property type="entry name" value="Nucleotide-diphossugar_trans"/>
</dbReference>
<dbReference type="SUPFAM" id="SSF53448">
    <property type="entry name" value="Nucleotide-diphospho-sugar transferases"/>
    <property type="match status" value="1"/>
</dbReference>
<dbReference type="CDD" id="cd04179">
    <property type="entry name" value="DPM_DPG-synthase_like"/>
    <property type="match status" value="1"/>
</dbReference>
<reference evidence="2 3" key="1">
    <citation type="journal article" date="2015" name="Nature">
        <title>rRNA introns, odd ribosomes, and small enigmatic genomes across a large radiation of phyla.</title>
        <authorList>
            <person name="Brown C.T."/>
            <person name="Hug L.A."/>
            <person name="Thomas B.C."/>
            <person name="Sharon I."/>
            <person name="Castelle C.J."/>
            <person name="Singh A."/>
            <person name="Wilkins M.J."/>
            <person name="Williams K.H."/>
            <person name="Banfield J.F."/>
        </authorList>
    </citation>
    <scope>NUCLEOTIDE SEQUENCE [LARGE SCALE GENOMIC DNA]</scope>
</reference>
<dbReference type="GO" id="GO:0006487">
    <property type="term" value="P:protein N-linked glycosylation"/>
    <property type="evidence" value="ECO:0007669"/>
    <property type="project" value="TreeGrafter"/>
</dbReference>
<dbReference type="PANTHER" id="PTHR10859:SF91">
    <property type="entry name" value="DOLICHYL-PHOSPHATE BETA-GLUCOSYLTRANSFERASE"/>
    <property type="match status" value="1"/>
</dbReference>
<comment type="caution">
    <text evidence="2">The sequence shown here is derived from an EMBL/GenBank/DDBJ whole genome shotgun (WGS) entry which is preliminary data.</text>
</comment>
<dbReference type="PANTHER" id="PTHR10859">
    <property type="entry name" value="GLYCOSYL TRANSFERASE"/>
    <property type="match status" value="1"/>
</dbReference>
<accession>A0A0G0L7N0</accession>
<dbReference type="GO" id="GO:0016740">
    <property type="term" value="F:transferase activity"/>
    <property type="evidence" value="ECO:0007669"/>
    <property type="project" value="UniProtKB-KW"/>
</dbReference>
<feature type="domain" description="Glycosyltransferase 2-like" evidence="1">
    <location>
        <begin position="7"/>
        <end position="85"/>
    </location>
</feature>
<protein>
    <submittedName>
        <fullName evidence="2">Glycosyltransferase</fullName>
    </submittedName>
</protein>
<feature type="non-terminal residue" evidence="2">
    <location>
        <position position="85"/>
    </location>
</feature>